<protein>
    <recommendedName>
        <fullName evidence="3">SGNH hydrolase-type esterase domain-containing protein</fullName>
    </recommendedName>
</protein>
<proteinExistence type="predicted"/>
<evidence type="ECO:0000313" key="2">
    <source>
        <dbReference type="Proteomes" id="UP000230750"/>
    </source>
</evidence>
<dbReference type="Proteomes" id="UP000230750">
    <property type="component" value="Unassembled WGS sequence"/>
</dbReference>
<dbReference type="InterPro" id="IPR036514">
    <property type="entry name" value="SGNH_hydro_sf"/>
</dbReference>
<name>A0A2G8KF18_STIJA</name>
<organism evidence="1 2">
    <name type="scientific">Stichopus japonicus</name>
    <name type="common">Sea cucumber</name>
    <dbReference type="NCBI Taxonomy" id="307972"/>
    <lineage>
        <taxon>Eukaryota</taxon>
        <taxon>Metazoa</taxon>
        <taxon>Echinodermata</taxon>
        <taxon>Eleutherozoa</taxon>
        <taxon>Echinozoa</taxon>
        <taxon>Holothuroidea</taxon>
        <taxon>Aspidochirotacea</taxon>
        <taxon>Aspidochirotida</taxon>
        <taxon>Stichopodidae</taxon>
        <taxon>Apostichopus</taxon>
    </lineage>
</organism>
<evidence type="ECO:0008006" key="3">
    <source>
        <dbReference type="Google" id="ProtNLM"/>
    </source>
</evidence>
<dbReference type="EMBL" id="MRZV01000635">
    <property type="protein sequence ID" value="PIK46582.1"/>
    <property type="molecule type" value="Genomic_DNA"/>
</dbReference>
<dbReference type="SUPFAM" id="SSF52266">
    <property type="entry name" value="SGNH hydrolase"/>
    <property type="match status" value="1"/>
</dbReference>
<keyword evidence="2" id="KW-1185">Reference proteome</keyword>
<accession>A0A2G8KF18</accession>
<comment type="caution">
    <text evidence="1">The sequence shown here is derived from an EMBL/GenBank/DDBJ whole genome shotgun (WGS) entry which is preliminary data.</text>
</comment>
<dbReference type="Gene3D" id="3.40.50.1110">
    <property type="entry name" value="SGNH hydrolase"/>
    <property type="match status" value="1"/>
</dbReference>
<reference evidence="1 2" key="1">
    <citation type="journal article" date="2017" name="PLoS Biol.">
        <title>The sea cucumber genome provides insights into morphological evolution and visceral regeneration.</title>
        <authorList>
            <person name="Zhang X."/>
            <person name="Sun L."/>
            <person name="Yuan J."/>
            <person name="Sun Y."/>
            <person name="Gao Y."/>
            <person name="Zhang L."/>
            <person name="Li S."/>
            <person name="Dai H."/>
            <person name="Hamel J.F."/>
            <person name="Liu C."/>
            <person name="Yu Y."/>
            <person name="Liu S."/>
            <person name="Lin W."/>
            <person name="Guo K."/>
            <person name="Jin S."/>
            <person name="Xu P."/>
            <person name="Storey K.B."/>
            <person name="Huan P."/>
            <person name="Zhang T."/>
            <person name="Zhou Y."/>
            <person name="Zhang J."/>
            <person name="Lin C."/>
            <person name="Li X."/>
            <person name="Xing L."/>
            <person name="Huo D."/>
            <person name="Sun M."/>
            <person name="Wang L."/>
            <person name="Mercier A."/>
            <person name="Li F."/>
            <person name="Yang H."/>
            <person name="Xiang J."/>
        </authorList>
    </citation>
    <scope>NUCLEOTIDE SEQUENCE [LARGE SCALE GENOMIC DNA]</scope>
    <source>
        <strain evidence="1">Shaxun</strain>
        <tissue evidence="1">Muscle</tissue>
    </source>
</reference>
<evidence type="ECO:0000313" key="1">
    <source>
        <dbReference type="EMBL" id="PIK46582.1"/>
    </source>
</evidence>
<dbReference type="AlphaFoldDB" id="A0A2G8KF18"/>
<dbReference type="CDD" id="cd00229">
    <property type="entry name" value="SGNH_hydrolase"/>
    <property type="match status" value="1"/>
</dbReference>
<sequence length="136" mass="15386">MVFLEVGTNNLSSTVPKVERDRKDVNRLVHAAQEKFMGASIFVLERSRRLDVYGKRVKDYSNELHQLSNGHNVKFLKWCRPLSDAGGAIRHMFFRDGVHLSEGVAQAMADPVGHSITKELLYDNARGKTLILTFSQ</sequence>
<gene>
    <name evidence="1" type="ORF">BSL78_16560</name>
</gene>